<dbReference type="GO" id="GO:0030288">
    <property type="term" value="C:outer membrane-bounded periplasmic space"/>
    <property type="evidence" value="ECO:0007669"/>
    <property type="project" value="UniProtKB-ARBA"/>
</dbReference>
<comment type="subcellular location">
    <subcellularLocation>
        <location evidence="1">Cell envelope</location>
    </subcellularLocation>
</comment>
<evidence type="ECO:0000256" key="6">
    <source>
        <dbReference type="SAM" id="SignalP"/>
    </source>
</evidence>
<feature type="signal peptide" evidence="6">
    <location>
        <begin position="1"/>
        <end position="24"/>
    </location>
</feature>
<dbReference type="InterPro" id="IPR039424">
    <property type="entry name" value="SBP_5"/>
</dbReference>
<evidence type="ECO:0000256" key="2">
    <source>
        <dbReference type="ARBA" id="ARBA00005695"/>
    </source>
</evidence>
<evidence type="ECO:0000313" key="8">
    <source>
        <dbReference type="EMBL" id="EFM10993.1"/>
    </source>
</evidence>
<dbReference type="FunFam" id="3.10.105.10:FF:000001">
    <property type="entry name" value="Oligopeptide ABC transporter, oligopeptide-binding protein"/>
    <property type="match status" value="1"/>
</dbReference>
<dbReference type="SUPFAM" id="SSF53850">
    <property type="entry name" value="Periplasmic binding protein-like II"/>
    <property type="match status" value="1"/>
</dbReference>
<comment type="similarity">
    <text evidence="2">Belongs to the bacterial solute-binding protein 5 family.</text>
</comment>
<dbReference type="InterPro" id="IPR030678">
    <property type="entry name" value="Peptide/Ni-bd"/>
</dbReference>
<evidence type="ECO:0000256" key="3">
    <source>
        <dbReference type="ARBA" id="ARBA00022448"/>
    </source>
</evidence>
<dbReference type="eggNOG" id="COG4166">
    <property type="taxonomic scope" value="Bacteria"/>
</dbReference>
<accession>E0I9A9</accession>
<feature type="chain" id="PRO_5039219251" evidence="6">
    <location>
        <begin position="25"/>
        <end position="557"/>
    </location>
</feature>
<dbReference type="Gene3D" id="3.10.105.10">
    <property type="entry name" value="Dipeptide-binding Protein, Domain 3"/>
    <property type="match status" value="1"/>
</dbReference>
<reference evidence="8 9" key="1">
    <citation type="submission" date="2010-07" db="EMBL/GenBank/DDBJ databases">
        <title>The draft genome of Paenibacillus curdlanolyticus YK9.</title>
        <authorList>
            <consortium name="US DOE Joint Genome Institute (JGI-PGF)"/>
            <person name="Lucas S."/>
            <person name="Copeland A."/>
            <person name="Lapidus A."/>
            <person name="Cheng J.-F."/>
            <person name="Bruce D."/>
            <person name="Goodwin L."/>
            <person name="Pitluck S."/>
            <person name="Land M.L."/>
            <person name="Hauser L."/>
            <person name="Chang Y.-J."/>
            <person name="Jeffries C."/>
            <person name="Anderson I.J."/>
            <person name="Johnson E."/>
            <person name="Loganathan U."/>
            <person name="Mulhopadhyay B."/>
            <person name="Kyrpides N."/>
            <person name="Woyke T.J."/>
        </authorList>
    </citation>
    <scope>NUCLEOTIDE SEQUENCE [LARGE SCALE GENOMIC DNA]</scope>
    <source>
        <strain evidence="8 9">YK9</strain>
    </source>
</reference>
<keyword evidence="5" id="KW-0571">Peptide transport</keyword>
<dbReference type="PANTHER" id="PTHR30290">
    <property type="entry name" value="PERIPLASMIC BINDING COMPONENT OF ABC TRANSPORTER"/>
    <property type="match status" value="1"/>
</dbReference>
<dbReference type="AlphaFoldDB" id="E0I9A9"/>
<evidence type="ECO:0000313" key="9">
    <source>
        <dbReference type="Proteomes" id="UP000005387"/>
    </source>
</evidence>
<dbReference type="PANTHER" id="PTHR30290:SF79">
    <property type="entry name" value="DIPEPTIDE-BINDING PROTEIN DPPE"/>
    <property type="match status" value="1"/>
</dbReference>
<feature type="domain" description="Solute-binding protein family 5" evidence="7">
    <location>
        <begin position="90"/>
        <end position="480"/>
    </location>
</feature>
<dbReference type="InterPro" id="IPR000914">
    <property type="entry name" value="SBP_5_dom"/>
</dbReference>
<dbReference type="GO" id="GO:1904680">
    <property type="term" value="F:peptide transmembrane transporter activity"/>
    <property type="evidence" value="ECO:0007669"/>
    <property type="project" value="TreeGrafter"/>
</dbReference>
<evidence type="ECO:0000256" key="1">
    <source>
        <dbReference type="ARBA" id="ARBA00004196"/>
    </source>
</evidence>
<dbReference type="Pfam" id="PF00496">
    <property type="entry name" value="SBP_bac_5"/>
    <property type="match status" value="1"/>
</dbReference>
<keyword evidence="9" id="KW-1185">Reference proteome</keyword>
<dbReference type="CDD" id="cd08504">
    <property type="entry name" value="PBP2_OppA"/>
    <property type="match status" value="1"/>
</dbReference>
<organism evidence="8 9">
    <name type="scientific">Paenibacillus curdlanolyticus YK9</name>
    <dbReference type="NCBI Taxonomy" id="717606"/>
    <lineage>
        <taxon>Bacteria</taxon>
        <taxon>Bacillati</taxon>
        <taxon>Bacillota</taxon>
        <taxon>Bacilli</taxon>
        <taxon>Bacillales</taxon>
        <taxon>Paenibacillaceae</taxon>
        <taxon>Paenibacillus</taxon>
    </lineage>
</organism>
<dbReference type="RefSeq" id="WP_006038242.1">
    <property type="nucleotide sequence ID" value="NZ_AEDD01000005.1"/>
</dbReference>
<dbReference type="FunFam" id="3.90.76.10:FF:000001">
    <property type="entry name" value="Oligopeptide ABC transporter substrate-binding protein"/>
    <property type="match status" value="1"/>
</dbReference>
<gene>
    <name evidence="8" type="ORF">PaecuDRAFT_2246</name>
</gene>
<proteinExistence type="inferred from homology"/>
<dbReference type="STRING" id="717606.PaecuDRAFT_2246"/>
<keyword evidence="4 6" id="KW-0732">Signal</keyword>
<dbReference type="Proteomes" id="UP000005387">
    <property type="component" value="Unassembled WGS sequence"/>
</dbReference>
<dbReference type="PIRSF" id="PIRSF002741">
    <property type="entry name" value="MppA"/>
    <property type="match status" value="1"/>
</dbReference>
<protein>
    <submittedName>
        <fullName evidence="8">Extracellular solute-binding protein family 5</fullName>
    </submittedName>
</protein>
<dbReference type="Gene3D" id="3.90.76.10">
    <property type="entry name" value="Dipeptide-binding Protein, Domain 1"/>
    <property type="match status" value="1"/>
</dbReference>
<dbReference type="GO" id="GO:0015833">
    <property type="term" value="P:peptide transport"/>
    <property type="evidence" value="ECO:0007669"/>
    <property type="project" value="UniProtKB-KW"/>
</dbReference>
<evidence type="ECO:0000256" key="5">
    <source>
        <dbReference type="ARBA" id="ARBA00022856"/>
    </source>
</evidence>
<sequence>MKLGFKSRMSIIATIMALVLVVVGCTPKDETKTGTETGEKGAATSKVFRMNLSTEPPTLDPAQSQDQVSFTVLNGLFEGLTRKDEKGDNIPGVAEKWDISEDGKTYTFHLRTDAKWSNGDPVTANDFEFAWKRALDPNLKPEPSAYAYQLYYIVNAESYNTGKGAKAEDVGVKATDEHTLEVKLNSPTPYFLSLMSFQTFFPVHKSVKDNEAWAADASTIISNGPFKMSSWQKSTSIKIVPNENYYAKNDVKLAGVEFVMVPDSLTELNMYKTGELDWAGKPTGEIPADQIDTVKASAKEGEFQQKAIASMYYYLFNTTDKTFKNENIRRALSMAIDRKQITEKVTKAGEIPAYGLVPPGIKGETEEYRTEVKDDYFKEDLEEAKKLLAEGMKELNITKVPTIKLTFNTSDNHKRVAQAVAEMWHKNLGLDVEIQNQEWGVFLENRNKLNYQVARAGWGADYNDPMTYIDLFTSKSGNNNTGFASKEYDDLVAKAYASSDAKERMALIKQAEKLFMDDLPIMPLYYYSDVYLEKPGFKGIFIDYKGDIDYTRGYYEG</sequence>
<dbReference type="Gene3D" id="3.40.190.10">
    <property type="entry name" value="Periplasmic binding protein-like II"/>
    <property type="match status" value="1"/>
</dbReference>
<keyword evidence="3" id="KW-0813">Transport</keyword>
<keyword evidence="5" id="KW-0653">Protein transport</keyword>
<evidence type="ECO:0000256" key="4">
    <source>
        <dbReference type="ARBA" id="ARBA00022729"/>
    </source>
</evidence>
<evidence type="ECO:0000259" key="7">
    <source>
        <dbReference type="Pfam" id="PF00496"/>
    </source>
</evidence>
<dbReference type="GO" id="GO:0043190">
    <property type="term" value="C:ATP-binding cassette (ABC) transporter complex"/>
    <property type="evidence" value="ECO:0007669"/>
    <property type="project" value="InterPro"/>
</dbReference>
<dbReference type="PROSITE" id="PS51257">
    <property type="entry name" value="PROKAR_LIPOPROTEIN"/>
    <property type="match status" value="1"/>
</dbReference>
<name>E0I9A9_9BACL</name>
<dbReference type="EMBL" id="AEDD01000005">
    <property type="protein sequence ID" value="EFM10993.1"/>
    <property type="molecule type" value="Genomic_DNA"/>
</dbReference>